<gene>
    <name evidence="2" type="ORF">SAMN02745138_02243</name>
</gene>
<reference evidence="2 3" key="1">
    <citation type="submission" date="2016-11" db="EMBL/GenBank/DDBJ databases">
        <authorList>
            <person name="Jaros S."/>
            <person name="Januszkiewicz K."/>
            <person name="Wedrychowicz H."/>
        </authorList>
    </citation>
    <scope>NUCLEOTIDE SEQUENCE [LARGE SCALE GENOMIC DNA]</scope>
    <source>
        <strain evidence="2 3">DSM 14214</strain>
    </source>
</reference>
<evidence type="ECO:0000313" key="3">
    <source>
        <dbReference type="Proteomes" id="UP000183975"/>
    </source>
</evidence>
<accession>A0A1M6UUL1</accession>
<dbReference type="OrthoDB" id="9804922at2"/>
<dbReference type="AlphaFoldDB" id="A0A1M6UUL1"/>
<protein>
    <recommendedName>
        <fullName evidence="4">DUF3847 domain-containing protein</fullName>
    </recommendedName>
</protein>
<dbReference type="RefSeq" id="WP_072851839.1">
    <property type="nucleotide sequence ID" value="NZ_FRAH01000042.1"/>
</dbReference>
<sequence>MSKKLDELRREYAENEAKLQQYRHRVQRLEQRKKYYEKGERQKRAHRLITRGAAVESVAPEVKPLSEQGFYSLAEQIFSMPEVRAAVHAAAQREGR</sequence>
<name>A0A1M6UUL1_9FIRM</name>
<evidence type="ECO:0000313" key="2">
    <source>
        <dbReference type="EMBL" id="SHK72907.1"/>
    </source>
</evidence>
<evidence type="ECO:0008006" key="4">
    <source>
        <dbReference type="Google" id="ProtNLM"/>
    </source>
</evidence>
<dbReference type="InterPro" id="IPR024215">
    <property type="entry name" value="DUF3847"/>
</dbReference>
<dbReference type="EMBL" id="FRAH01000042">
    <property type="protein sequence ID" value="SHK72907.1"/>
    <property type="molecule type" value="Genomic_DNA"/>
</dbReference>
<organism evidence="2 3">
    <name type="scientific">Anaerotignum lactatifermentans DSM 14214</name>
    <dbReference type="NCBI Taxonomy" id="1121323"/>
    <lineage>
        <taxon>Bacteria</taxon>
        <taxon>Bacillati</taxon>
        <taxon>Bacillota</taxon>
        <taxon>Clostridia</taxon>
        <taxon>Lachnospirales</taxon>
        <taxon>Anaerotignaceae</taxon>
        <taxon>Anaerotignum</taxon>
    </lineage>
</organism>
<dbReference type="Proteomes" id="UP000183975">
    <property type="component" value="Unassembled WGS sequence"/>
</dbReference>
<evidence type="ECO:0000256" key="1">
    <source>
        <dbReference type="SAM" id="Coils"/>
    </source>
</evidence>
<proteinExistence type="predicted"/>
<keyword evidence="3" id="KW-1185">Reference proteome</keyword>
<keyword evidence="1" id="KW-0175">Coiled coil</keyword>
<feature type="coiled-coil region" evidence="1">
    <location>
        <begin position="5"/>
        <end position="39"/>
    </location>
</feature>
<dbReference type="Pfam" id="PF12958">
    <property type="entry name" value="DUF3847"/>
    <property type="match status" value="1"/>
</dbReference>